<dbReference type="EMBL" id="SMSE01000002">
    <property type="protein sequence ID" value="TDG14087.1"/>
    <property type="molecule type" value="Genomic_DNA"/>
</dbReference>
<organism evidence="4 5">
    <name type="scientific">Seongchinamella unica</name>
    <dbReference type="NCBI Taxonomy" id="2547392"/>
    <lineage>
        <taxon>Bacteria</taxon>
        <taxon>Pseudomonadati</taxon>
        <taxon>Pseudomonadota</taxon>
        <taxon>Gammaproteobacteria</taxon>
        <taxon>Cellvibrionales</taxon>
        <taxon>Halieaceae</taxon>
        <taxon>Seongchinamella</taxon>
    </lineage>
</organism>
<gene>
    <name evidence="4" type="ORF">E2F43_11420</name>
</gene>
<dbReference type="InterPro" id="IPR042099">
    <property type="entry name" value="ANL_N_sf"/>
</dbReference>
<accession>A0A4R5LTK4</accession>
<comment type="caution">
    <text evidence="4">The sequence shown here is derived from an EMBL/GenBank/DDBJ whole genome shotgun (WGS) entry which is preliminary data.</text>
</comment>
<feature type="domain" description="AMP-dependent synthetase/ligase" evidence="3">
    <location>
        <begin position="14"/>
        <end position="382"/>
    </location>
</feature>
<keyword evidence="5" id="KW-1185">Reference proteome</keyword>
<evidence type="ECO:0000313" key="5">
    <source>
        <dbReference type="Proteomes" id="UP000295554"/>
    </source>
</evidence>
<dbReference type="GO" id="GO:0016020">
    <property type="term" value="C:membrane"/>
    <property type="evidence" value="ECO:0007669"/>
    <property type="project" value="TreeGrafter"/>
</dbReference>
<keyword evidence="1" id="KW-0547">Nucleotide-binding</keyword>
<dbReference type="GO" id="GO:0005524">
    <property type="term" value="F:ATP binding"/>
    <property type="evidence" value="ECO:0007669"/>
    <property type="project" value="UniProtKB-KW"/>
</dbReference>
<dbReference type="PANTHER" id="PTHR43272">
    <property type="entry name" value="LONG-CHAIN-FATTY-ACID--COA LIGASE"/>
    <property type="match status" value="1"/>
</dbReference>
<dbReference type="GO" id="GO:0004467">
    <property type="term" value="F:long-chain fatty acid-CoA ligase activity"/>
    <property type="evidence" value="ECO:0007669"/>
    <property type="project" value="TreeGrafter"/>
</dbReference>
<evidence type="ECO:0000256" key="2">
    <source>
        <dbReference type="ARBA" id="ARBA00022840"/>
    </source>
</evidence>
<dbReference type="Pfam" id="PF23562">
    <property type="entry name" value="AMP-binding_C_3"/>
    <property type="match status" value="1"/>
</dbReference>
<keyword evidence="2" id="KW-0067">ATP-binding</keyword>
<protein>
    <submittedName>
        <fullName evidence="4">AMP-binding protein</fullName>
    </submittedName>
</protein>
<evidence type="ECO:0000313" key="4">
    <source>
        <dbReference type="EMBL" id="TDG14087.1"/>
    </source>
</evidence>
<dbReference type="PANTHER" id="PTHR43272:SF33">
    <property type="entry name" value="AMP-BINDING DOMAIN-CONTAINING PROTEIN-RELATED"/>
    <property type="match status" value="1"/>
</dbReference>
<evidence type="ECO:0000259" key="3">
    <source>
        <dbReference type="Pfam" id="PF00501"/>
    </source>
</evidence>
<dbReference type="Pfam" id="PF00501">
    <property type="entry name" value="AMP-binding"/>
    <property type="match status" value="1"/>
</dbReference>
<sequence length="545" mass="61401">MTAPVKSPLEMFYQWEQQTPDKIYLRQPKQLEWKEYTWRQVADRVRRIAGFLRSKDYPVGSRIGIWSANSMDWPIVDLAIMLAGHISVPIYPGQDVESANYIFNHAEVRLVFCGSFDQAPRIDEALAEGMETAGMLGCAIDADIDMASILEHFEPFTESPVPDPEDIFTIIYTSGTTGNPKGAMHMHQTPGHVVPGIVQTMRMNEQPNEFFSFLPMSHAAERIVVEMSSLYANASISFSEGQQTFGDEIRSVQPTFFFAVPRLWVKFKEGIDAKIPPAAQKDLSAEQKQGIAQALGLSRARFILTGSAPCPTDVQDWFLAMGIALRDGYGMTENFIHGIAWSKDDSPISGCVGQPMDDSVQVRLSDSGEIQFKSKGLMKGYYKNPEKTAEVFDDGWYCTGDSGRFDENGNLWVTGRVSEVFKTTKGKFIVPMKLESKFGRNHNLAQFCCMGHGMDAPIILVTLSELGLSRDREELRAELAALLEEINSEVPAHERISHIFVCDEWTIENALLTPTMKLKRKQIEDHYRERLRQHMNSDNRVQFLA</sequence>
<reference evidence="4 5" key="1">
    <citation type="submission" date="2019-03" db="EMBL/GenBank/DDBJ databases">
        <title>Seongchinamella monodicae gen. nov., sp. nov., a novel member of the Gammaproteobacteria isolated from a tidal mudflat of beach.</title>
        <authorList>
            <person name="Yang H.G."/>
            <person name="Kang J.W."/>
            <person name="Lee S.D."/>
        </authorList>
    </citation>
    <scope>NUCLEOTIDE SEQUENCE [LARGE SCALE GENOMIC DNA]</scope>
    <source>
        <strain evidence="4 5">GH4-78</strain>
    </source>
</reference>
<dbReference type="SUPFAM" id="SSF56801">
    <property type="entry name" value="Acetyl-CoA synthetase-like"/>
    <property type="match status" value="1"/>
</dbReference>
<dbReference type="InterPro" id="IPR000873">
    <property type="entry name" value="AMP-dep_synth/lig_dom"/>
</dbReference>
<dbReference type="OrthoDB" id="9803968at2"/>
<evidence type="ECO:0000256" key="1">
    <source>
        <dbReference type="ARBA" id="ARBA00022741"/>
    </source>
</evidence>
<dbReference type="AlphaFoldDB" id="A0A4R5LTK4"/>
<dbReference type="Gene3D" id="3.40.50.12780">
    <property type="entry name" value="N-terminal domain of ligase-like"/>
    <property type="match status" value="1"/>
</dbReference>
<dbReference type="InterPro" id="IPR020845">
    <property type="entry name" value="AMP-binding_CS"/>
</dbReference>
<dbReference type="Proteomes" id="UP000295554">
    <property type="component" value="Unassembled WGS sequence"/>
</dbReference>
<name>A0A4R5LTK4_9GAMM</name>
<dbReference type="PROSITE" id="PS00455">
    <property type="entry name" value="AMP_BINDING"/>
    <property type="match status" value="1"/>
</dbReference>
<proteinExistence type="predicted"/>
<dbReference type="RefSeq" id="WP_133212701.1">
    <property type="nucleotide sequence ID" value="NZ_SMSE01000002.1"/>
</dbReference>